<proteinExistence type="predicted"/>
<name>A0A164HF22_9NOCA</name>
<dbReference type="EMBL" id="LWGR01000021">
    <property type="protein sequence ID" value="KZM68459.1"/>
    <property type="molecule type" value="Genomic_DNA"/>
</dbReference>
<gene>
    <name evidence="1" type="ORF">AWN90_11350</name>
</gene>
<evidence type="ECO:0000313" key="2">
    <source>
        <dbReference type="Proteomes" id="UP000076512"/>
    </source>
</evidence>
<sequence length="231" mass="25478">MNWQAAMVALGIVKERSLAARIASLLSKDGDAAYSRNKTALRDITERAKAAAGAGRPADSGTAFHELAEVIDGGRWPEYMPPEIDGPMRAYAEAMQRAGVKVLDKEPFLVVDEIRCAGSMDRLISLDGMVMAADIKTGTNNSRFPLSVTCQTAIYAHGERYNVEDDTRSPLWPGGVSLDTALLIEIPREPNKRGKYECGLYKLPIDLGWRAVQLALDVREMRKMPKLERID</sequence>
<accession>A0A164HF22</accession>
<evidence type="ECO:0000313" key="1">
    <source>
        <dbReference type="EMBL" id="KZM68459.1"/>
    </source>
</evidence>
<organism evidence="1 2">
    <name type="scientific">Nocardia terpenica</name>
    <dbReference type="NCBI Taxonomy" id="455432"/>
    <lineage>
        <taxon>Bacteria</taxon>
        <taxon>Bacillati</taxon>
        <taxon>Actinomycetota</taxon>
        <taxon>Actinomycetes</taxon>
        <taxon>Mycobacteriales</taxon>
        <taxon>Nocardiaceae</taxon>
        <taxon>Nocardia</taxon>
    </lineage>
</organism>
<evidence type="ECO:0008006" key="3">
    <source>
        <dbReference type="Google" id="ProtNLM"/>
    </source>
</evidence>
<dbReference type="AlphaFoldDB" id="A0A164HF22"/>
<comment type="caution">
    <text evidence="1">The sequence shown here is derived from an EMBL/GenBank/DDBJ whole genome shotgun (WGS) entry which is preliminary data.</text>
</comment>
<dbReference type="Proteomes" id="UP000076512">
    <property type="component" value="Unassembled WGS sequence"/>
</dbReference>
<keyword evidence="2" id="KW-1185">Reference proteome</keyword>
<reference evidence="1 2" key="1">
    <citation type="submission" date="2016-04" db="EMBL/GenBank/DDBJ databases">
        <authorList>
            <person name="Evans L.H."/>
            <person name="Alamgir A."/>
            <person name="Owens N."/>
            <person name="Weber N.D."/>
            <person name="Virtaneva K."/>
            <person name="Barbian K."/>
            <person name="Babar A."/>
            <person name="Rosenke K."/>
        </authorList>
    </citation>
    <scope>NUCLEOTIDE SEQUENCE [LARGE SCALE GENOMIC DNA]</scope>
    <source>
        <strain evidence="1 2">IFM 0406</strain>
    </source>
</reference>
<dbReference type="STRING" id="455432.AWN90_11350"/>
<protein>
    <recommendedName>
        <fullName evidence="3">PD-(D/E)XK endonuclease-like domain-containing protein</fullName>
    </recommendedName>
</protein>